<name>D5UZI5_ARCNC</name>
<dbReference type="STRING" id="572480.Arnit_0557"/>
<dbReference type="OrthoDB" id="5348672at2"/>
<reference evidence="1 2" key="1">
    <citation type="journal article" date="2010" name="Stand. Genomic Sci.">
        <title>Complete genome sequence of Arcobacter nitrofigilis type strain (CI).</title>
        <authorList>
            <person name="Pati A."/>
            <person name="Gronow S."/>
            <person name="Lapidus A."/>
            <person name="Copeland A."/>
            <person name="Glavina Del Rio T."/>
            <person name="Nolan M."/>
            <person name="Lucas S."/>
            <person name="Tice H."/>
            <person name="Cheng J.F."/>
            <person name="Han C."/>
            <person name="Chertkov O."/>
            <person name="Bruce D."/>
            <person name="Tapia R."/>
            <person name="Goodwin L."/>
            <person name="Pitluck S."/>
            <person name="Liolios K."/>
            <person name="Ivanova N."/>
            <person name="Mavromatis K."/>
            <person name="Chen A."/>
            <person name="Palaniappan K."/>
            <person name="Land M."/>
            <person name="Hauser L."/>
            <person name="Chang Y.J."/>
            <person name="Jeffries C.D."/>
            <person name="Detter J.C."/>
            <person name="Rohde M."/>
            <person name="Goker M."/>
            <person name="Bristow J."/>
            <person name="Eisen J.A."/>
            <person name="Markowitz V."/>
            <person name="Hugenholtz P."/>
            <person name="Klenk H.P."/>
            <person name="Kyrpides N.C."/>
        </authorList>
    </citation>
    <scope>NUCLEOTIDE SEQUENCE [LARGE SCALE GENOMIC DNA]</scope>
    <source>
        <strain evidence="2">ATCC 33309 / DSM 7299 / CCUG 15893 / LMG 7604 / NCTC 12251 / CI</strain>
    </source>
</reference>
<dbReference type="AlphaFoldDB" id="D5UZI5"/>
<dbReference type="HOGENOM" id="CLU_1465358_0_0_7"/>
<evidence type="ECO:0000313" key="1">
    <source>
        <dbReference type="EMBL" id="ADG92222.1"/>
    </source>
</evidence>
<dbReference type="Proteomes" id="UP000000939">
    <property type="component" value="Chromosome"/>
</dbReference>
<proteinExistence type="predicted"/>
<dbReference type="RefSeq" id="WP_013134367.1">
    <property type="nucleotide sequence ID" value="NC_014166.1"/>
</dbReference>
<protein>
    <submittedName>
        <fullName evidence="1">Uncharacterized protein</fullName>
    </submittedName>
</protein>
<evidence type="ECO:0000313" key="2">
    <source>
        <dbReference type="Proteomes" id="UP000000939"/>
    </source>
</evidence>
<dbReference type="KEGG" id="ant:Arnit_0557"/>
<dbReference type="eggNOG" id="COG2771">
    <property type="taxonomic scope" value="Bacteria"/>
</dbReference>
<sequence>MSNNEILNYLKNAKIEANVLKKICKYFTEDYTAIQTAQNLNLSRQTINNYYKIIRNLLLSKEDEMLYMIKNTHFSNNTLLIKYIKNGPYINYFIECQKKAFIFKNNENTFPNLQKFIDNTIHLPLQNNKKANAAKISFNKKENKFTLLYLTKSDDTIQGFIQNRLKKFRGLNKDSLYLHLKESQFRYNYSQDFLYETLLSLLHLKKSNVAYISTLKQAPSLVL</sequence>
<accession>D5UZI5</accession>
<gene>
    <name evidence="1" type="ordered locus">Arnit_0557</name>
</gene>
<organism evidence="1 2">
    <name type="scientific">Arcobacter nitrofigilis (strain ATCC 33309 / DSM 7299 / CCUG 15893 / LMG 7604 / NCTC 12251 / CI)</name>
    <name type="common">Campylobacter nitrofigilis</name>
    <dbReference type="NCBI Taxonomy" id="572480"/>
    <lineage>
        <taxon>Bacteria</taxon>
        <taxon>Pseudomonadati</taxon>
        <taxon>Campylobacterota</taxon>
        <taxon>Epsilonproteobacteria</taxon>
        <taxon>Campylobacterales</taxon>
        <taxon>Arcobacteraceae</taxon>
        <taxon>Arcobacter</taxon>
    </lineage>
</organism>
<keyword evidence="2" id="KW-1185">Reference proteome</keyword>
<dbReference type="EMBL" id="CP001999">
    <property type="protein sequence ID" value="ADG92222.1"/>
    <property type="molecule type" value="Genomic_DNA"/>
</dbReference>